<name>A0A1X0DY58_9MYCO</name>
<gene>
    <name evidence="1" type="ORF">BST28_18555</name>
</gene>
<protein>
    <submittedName>
        <fullName evidence="1">Uncharacterized protein</fullName>
    </submittedName>
</protein>
<sequence>MSVHLQACHGIVGGGTASLNLDLGKLDHISAHSYFRDDRMVEVAFTHGRLRMHRDEFAHLLRRGPEALIQDQDYYAQCSGAVADLEGESA</sequence>
<organism evidence="1 2">
    <name type="scientific">Mycolicibacter kumamotonensis</name>
    <dbReference type="NCBI Taxonomy" id="354243"/>
    <lineage>
        <taxon>Bacteria</taxon>
        <taxon>Bacillati</taxon>
        <taxon>Actinomycetota</taxon>
        <taxon>Actinomycetes</taxon>
        <taxon>Mycobacteriales</taxon>
        <taxon>Mycobacteriaceae</taxon>
        <taxon>Mycolicibacter</taxon>
    </lineage>
</organism>
<evidence type="ECO:0000313" key="2">
    <source>
        <dbReference type="Proteomes" id="UP000192713"/>
    </source>
</evidence>
<evidence type="ECO:0000313" key="1">
    <source>
        <dbReference type="EMBL" id="ORA77267.1"/>
    </source>
</evidence>
<comment type="caution">
    <text evidence="1">The sequence shown here is derived from an EMBL/GenBank/DDBJ whole genome shotgun (WGS) entry which is preliminary data.</text>
</comment>
<proteinExistence type="predicted"/>
<dbReference type="Proteomes" id="UP000192713">
    <property type="component" value="Unassembled WGS sequence"/>
</dbReference>
<dbReference type="RefSeq" id="WP_083082248.1">
    <property type="nucleotide sequence ID" value="NZ_MVHU01000034.1"/>
</dbReference>
<dbReference type="EMBL" id="MVHU01000034">
    <property type="protein sequence ID" value="ORA77267.1"/>
    <property type="molecule type" value="Genomic_DNA"/>
</dbReference>
<reference evidence="1 2" key="1">
    <citation type="submission" date="2017-02" db="EMBL/GenBank/DDBJ databases">
        <title>The new phylogeny of genus Mycobacterium.</title>
        <authorList>
            <person name="Tortoli E."/>
            <person name="Trovato A."/>
            <person name="Cirillo D.M."/>
        </authorList>
    </citation>
    <scope>NUCLEOTIDE SEQUENCE [LARGE SCALE GENOMIC DNA]</scope>
    <source>
        <strain evidence="1 2">DSM 45093</strain>
    </source>
</reference>
<dbReference type="AlphaFoldDB" id="A0A1X0DY58"/>
<accession>A0A1X0DY58</accession>